<feature type="region of interest" description="Disordered" evidence="1">
    <location>
        <begin position="1"/>
        <end position="43"/>
    </location>
</feature>
<evidence type="ECO:0000256" key="1">
    <source>
        <dbReference type="SAM" id="MobiDB-lite"/>
    </source>
</evidence>
<reference evidence="3" key="1">
    <citation type="submission" date="2024-07" db="EMBL/GenBank/DDBJ databases">
        <title>Two chromosome-level genome assemblies of Korean endemic species Abeliophyllum distichum and Forsythia ovata (Oleaceae).</title>
        <authorList>
            <person name="Jang H."/>
        </authorList>
    </citation>
    <scope>NUCLEOTIDE SEQUENCE [LARGE SCALE GENOMIC DNA]</scope>
</reference>
<dbReference type="AlphaFoldDB" id="A0ABD1VBM1"/>
<proteinExistence type="predicted"/>
<gene>
    <name evidence="2" type="ORF">Adt_07973</name>
</gene>
<evidence type="ECO:0000313" key="2">
    <source>
        <dbReference type="EMBL" id="KAL2534622.1"/>
    </source>
</evidence>
<organism evidence="2 3">
    <name type="scientific">Abeliophyllum distichum</name>
    <dbReference type="NCBI Taxonomy" id="126358"/>
    <lineage>
        <taxon>Eukaryota</taxon>
        <taxon>Viridiplantae</taxon>
        <taxon>Streptophyta</taxon>
        <taxon>Embryophyta</taxon>
        <taxon>Tracheophyta</taxon>
        <taxon>Spermatophyta</taxon>
        <taxon>Magnoliopsida</taxon>
        <taxon>eudicotyledons</taxon>
        <taxon>Gunneridae</taxon>
        <taxon>Pentapetalae</taxon>
        <taxon>asterids</taxon>
        <taxon>lamiids</taxon>
        <taxon>Lamiales</taxon>
        <taxon>Oleaceae</taxon>
        <taxon>Forsythieae</taxon>
        <taxon>Abeliophyllum</taxon>
    </lineage>
</organism>
<dbReference type="EMBL" id="JBFOLK010000002">
    <property type="protein sequence ID" value="KAL2534622.1"/>
    <property type="molecule type" value="Genomic_DNA"/>
</dbReference>
<sequence>MQYRNKSSVVMAKSLNERKDEHLVGDDANPRKKSKRESDQHANVKKIRPEVQWIWMTIRPLVGILVERNFFKEEKVEGFQGSQGNLPTLLSNGSGLQNSEVSVKEESSNSGFQREKKPRVSQIDVKEFSKSKDNNIPKSKSTANRILLSGNRENPIDRSIEKERQVRKYRAKLPLQLTWMI</sequence>
<comment type="caution">
    <text evidence="2">The sequence shown here is derived from an EMBL/GenBank/DDBJ whole genome shotgun (WGS) entry which is preliminary data.</text>
</comment>
<feature type="compositionally biased region" description="Basic and acidic residues" evidence="1">
    <location>
        <begin position="15"/>
        <end position="42"/>
    </location>
</feature>
<name>A0ABD1VBM1_9LAMI</name>
<keyword evidence="3" id="KW-1185">Reference proteome</keyword>
<accession>A0ABD1VBM1</accession>
<dbReference type="Proteomes" id="UP001604336">
    <property type="component" value="Unassembled WGS sequence"/>
</dbReference>
<protein>
    <submittedName>
        <fullName evidence="2">Uncharacterized protein</fullName>
    </submittedName>
</protein>
<evidence type="ECO:0000313" key="3">
    <source>
        <dbReference type="Proteomes" id="UP001604336"/>
    </source>
</evidence>